<name>A0AAV4PHY6_CAEEX</name>
<feature type="non-terminal residue" evidence="1">
    <location>
        <position position="1"/>
    </location>
</feature>
<protein>
    <submittedName>
        <fullName evidence="1">Uncharacterized protein</fullName>
    </submittedName>
</protein>
<evidence type="ECO:0000313" key="2">
    <source>
        <dbReference type="Proteomes" id="UP001054945"/>
    </source>
</evidence>
<evidence type="ECO:0000313" key="1">
    <source>
        <dbReference type="EMBL" id="GIX97112.1"/>
    </source>
</evidence>
<gene>
    <name evidence="1" type="ORF">CEXT_756881</name>
</gene>
<proteinExistence type="predicted"/>
<organism evidence="1 2">
    <name type="scientific">Caerostris extrusa</name>
    <name type="common">Bark spider</name>
    <name type="synonym">Caerostris bankana</name>
    <dbReference type="NCBI Taxonomy" id="172846"/>
    <lineage>
        <taxon>Eukaryota</taxon>
        <taxon>Metazoa</taxon>
        <taxon>Ecdysozoa</taxon>
        <taxon>Arthropoda</taxon>
        <taxon>Chelicerata</taxon>
        <taxon>Arachnida</taxon>
        <taxon>Araneae</taxon>
        <taxon>Araneomorphae</taxon>
        <taxon>Entelegynae</taxon>
        <taxon>Araneoidea</taxon>
        <taxon>Araneidae</taxon>
        <taxon>Caerostris</taxon>
    </lineage>
</organism>
<comment type="caution">
    <text evidence="1">The sequence shown here is derived from an EMBL/GenBank/DDBJ whole genome shotgun (WGS) entry which is preliminary data.</text>
</comment>
<sequence length="120" mass="13512">SAESISPWRELKVPSGENNGILHETFSVYGDVHFKVLRVVYGEVLYGLRYCQEFCHIHNGVSADSEGVVVSFDVIVVHHERACNFIVHFGPVGEDQYPLGDHFCRESMGLRNNSTEEESV</sequence>
<dbReference type="AlphaFoldDB" id="A0AAV4PHY6"/>
<reference evidence="1 2" key="1">
    <citation type="submission" date="2021-06" db="EMBL/GenBank/DDBJ databases">
        <title>Caerostris extrusa draft genome.</title>
        <authorList>
            <person name="Kono N."/>
            <person name="Arakawa K."/>
        </authorList>
    </citation>
    <scope>NUCLEOTIDE SEQUENCE [LARGE SCALE GENOMIC DNA]</scope>
</reference>
<accession>A0AAV4PHY6</accession>
<dbReference type="Proteomes" id="UP001054945">
    <property type="component" value="Unassembled WGS sequence"/>
</dbReference>
<keyword evidence="2" id="KW-1185">Reference proteome</keyword>
<dbReference type="EMBL" id="BPLR01004739">
    <property type="protein sequence ID" value="GIX97112.1"/>
    <property type="molecule type" value="Genomic_DNA"/>
</dbReference>